<dbReference type="InParanoid" id="A0A194XQK7"/>
<dbReference type="EMBL" id="KQ947406">
    <property type="protein sequence ID" value="KUJ22555.1"/>
    <property type="molecule type" value="Genomic_DNA"/>
</dbReference>
<dbReference type="GeneID" id="28827848"/>
<organism evidence="1 2">
    <name type="scientific">Mollisia scopiformis</name>
    <name type="common">Conifer needle endophyte fungus</name>
    <name type="synonym">Phialocephala scopiformis</name>
    <dbReference type="NCBI Taxonomy" id="149040"/>
    <lineage>
        <taxon>Eukaryota</taxon>
        <taxon>Fungi</taxon>
        <taxon>Dikarya</taxon>
        <taxon>Ascomycota</taxon>
        <taxon>Pezizomycotina</taxon>
        <taxon>Leotiomycetes</taxon>
        <taxon>Helotiales</taxon>
        <taxon>Mollisiaceae</taxon>
        <taxon>Mollisia</taxon>
    </lineage>
</organism>
<dbReference type="Pfam" id="PF08728">
    <property type="entry name" value="CRT10"/>
    <property type="match status" value="1"/>
</dbReference>
<evidence type="ECO:0000313" key="2">
    <source>
        <dbReference type="Proteomes" id="UP000070700"/>
    </source>
</evidence>
<dbReference type="InterPro" id="IPR014839">
    <property type="entry name" value="Crt10"/>
</dbReference>
<reference evidence="1 2" key="1">
    <citation type="submission" date="2015-10" db="EMBL/GenBank/DDBJ databases">
        <title>Full genome of DAOMC 229536 Phialocephala scopiformis, a fungal endophyte of spruce producing the potent anti-insectan compound rugulosin.</title>
        <authorList>
            <consortium name="DOE Joint Genome Institute"/>
            <person name="Walker A.K."/>
            <person name="Frasz S.L."/>
            <person name="Seifert K.A."/>
            <person name="Miller J.D."/>
            <person name="Mondo S.J."/>
            <person name="Labutti K."/>
            <person name="Lipzen A."/>
            <person name="Dockter R."/>
            <person name="Kennedy M."/>
            <person name="Grigoriev I.V."/>
            <person name="Spatafora J.W."/>
        </authorList>
    </citation>
    <scope>NUCLEOTIDE SEQUENCE [LARGE SCALE GENOMIC DNA]</scope>
    <source>
        <strain evidence="1 2">CBS 120377</strain>
    </source>
</reference>
<sequence>MDSHLDERAFEQVETRNYLAQIGSERYPPSPDDLPGDDPGPPFKAWRLNLVALSTQCNLYVVASEDKLLVFVPLDLRNTLSATPDLEIPLPISKEASMCRGSIDHTHPHCVNNMKMGYLGDLEILAMTFDDGDVIAFYAHVIDHAVRVAKERNTKGTPSESLTPFFHQNVEWSAWGLAIHKQSRLIAVGSNGREITVFAFACNTLPNTREAYNQEEEGVSESESVYINQLPYLDLLDESFNDACETALDIEFSKDPLFRERLERFENPPEDESESDFETAADQIRGDMVTAAITLSNRIFPEEIREWDTAERLGTGGLFSNLKIQARLPPDGHNIPSLDITSNEKGKAYAVLATDINGNLWSFNLHDAIITKLPSIGGEIVVDADRLNPMGWGVVVIPKTMFRYAKSPHQALGVLDIKKAWKPDCKVDLWQSCFDITSSIREVNMASQIHPAFMRPQSYYDALEALRPQLKLDEDFDEICVDMDKVGATFRKNYYAKLLPMVPMVVGKAQSKLWIYLYKELYELAIKVDNPKEHIKSNDIWKIRQEMDSIRQKSAAPLSFLSYILSRLPTIRNSPRFSTWESCLSDPDFLDWFEHPETYDDFTDCLTESEAEPLAPDHCAVLMCHRLDVQLLSPQPYGMPPTICKDLLRQAMPVHVHRVLGHHDRLCFTALILPLQLVVVGTQAGRCALLTPTRLPPLMSSLEAVITMRIELFLPLKHHEDASRPREAPLMGLAVAPVWNGGRERKSGGGVEAWRLFLHYGDNTILSYELFRREEEKLVVI</sequence>
<dbReference type="RefSeq" id="XP_018076910.1">
    <property type="nucleotide sequence ID" value="XM_018218122.1"/>
</dbReference>
<protein>
    <submittedName>
        <fullName evidence="1">Uncharacterized protein</fullName>
    </submittedName>
</protein>
<dbReference type="OrthoDB" id="5591786at2759"/>
<gene>
    <name evidence="1" type="ORF">LY89DRAFT_714330</name>
</gene>
<dbReference type="KEGG" id="psco:LY89DRAFT_714330"/>
<name>A0A194XQK7_MOLSC</name>
<evidence type="ECO:0000313" key="1">
    <source>
        <dbReference type="EMBL" id="KUJ22555.1"/>
    </source>
</evidence>
<dbReference type="AlphaFoldDB" id="A0A194XQK7"/>
<dbReference type="Proteomes" id="UP000070700">
    <property type="component" value="Unassembled WGS sequence"/>
</dbReference>
<proteinExistence type="predicted"/>
<keyword evidence="2" id="KW-1185">Reference proteome</keyword>
<accession>A0A194XQK7</accession>